<dbReference type="Gene3D" id="1.10.287.470">
    <property type="entry name" value="Helix hairpin bin"/>
    <property type="match status" value="1"/>
</dbReference>
<dbReference type="OrthoDB" id="9811754at2"/>
<dbReference type="SUPFAM" id="SSF111369">
    <property type="entry name" value="HlyD-like secretion proteins"/>
    <property type="match status" value="1"/>
</dbReference>
<feature type="transmembrane region" description="Helical" evidence="5">
    <location>
        <begin position="12"/>
        <end position="34"/>
    </location>
</feature>
<dbReference type="InterPro" id="IPR050393">
    <property type="entry name" value="MFP_Efflux_Pump"/>
</dbReference>
<evidence type="ECO:0000256" key="3">
    <source>
        <dbReference type="ARBA" id="ARBA00022989"/>
    </source>
</evidence>
<keyword evidence="2 5" id="KW-0812">Transmembrane</keyword>
<gene>
    <name evidence="8" type="ORF">SAMN05444159_3598</name>
</gene>
<dbReference type="InterPro" id="IPR006143">
    <property type="entry name" value="RND_pump_MFP"/>
</dbReference>
<comment type="similarity">
    <text evidence="1">Belongs to the membrane fusion protein (MFP) (TC 8.A.1) family.</text>
</comment>
<dbReference type="AlphaFoldDB" id="A0A1M6TIF4"/>
<evidence type="ECO:0000256" key="1">
    <source>
        <dbReference type="ARBA" id="ARBA00009477"/>
    </source>
</evidence>
<dbReference type="RefSeq" id="WP_079539945.1">
    <property type="nucleotide sequence ID" value="NZ_LT670844.1"/>
</dbReference>
<keyword evidence="4 5" id="KW-0472">Membrane</keyword>
<evidence type="ECO:0000256" key="5">
    <source>
        <dbReference type="SAM" id="Phobius"/>
    </source>
</evidence>
<evidence type="ECO:0000313" key="9">
    <source>
        <dbReference type="Proteomes" id="UP000189935"/>
    </source>
</evidence>
<accession>A0A1M6TIF4</accession>
<dbReference type="InterPro" id="IPR058634">
    <property type="entry name" value="AaeA-lik-b-barrel"/>
</dbReference>
<reference evidence="8 9" key="1">
    <citation type="submission" date="2016-11" db="EMBL/GenBank/DDBJ databases">
        <authorList>
            <person name="Jaros S."/>
            <person name="Januszkiewicz K."/>
            <person name="Wedrychowicz H."/>
        </authorList>
    </citation>
    <scope>NUCLEOTIDE SEQUENCE [LARGE SCALE GENOMIC DNA]</scope>
    <source>
        <strain evidence="8 9">GAS499</strain>
    </source>
</reference>
<feature type="domain" description="p-hydroxybenzoic acid efflux pump subunit AaeA alpha-helical hairpin" evidence="6">
    <location>
        <begin position="82"/>
        <end position="153"/>
    </location>
</feature>
<name>A0A1M6TIF4_9BRAD</name>
<organism evidence="8 9">
    <name type="scientific">Bradyrhizobium lablabi</name>
    <dbReference type="NCBI Taxonomy" id="722472"/>
    <lineage>
        <taxon>Bacteria</taxon>
        <taxon>Pseudomonadati</taxon>
        <taxon>Pseudomonadota</taxon>
        <taxon>Alphaproteobacteria</taxon>
        <taxon>Hyphomicrobiales</taxon>
        <taxon>Nitrobacteraceae</taxon>
        <taxon>Bradyrhizobium</taxon>
    </lineage>
</organism>
<dbReference type="PANTHER" id="PTHR30367">
    <property type="entry name" value="P-HYDROXYBENZOIC ACID EFFLUX PUMP SUBUNIT AAEA-RELATED"/>
    <property type="match status" value="1"/>
</dbReference>
<evidence type="ECO:0000313" key="8">
    <source>
        <dbReference type="EMBL" id="SHK56673.1"/>
    </source>
</evidence>
<sequence length="292" mass="32264">MKDFFASAGRVLLTLVVVVVAIAVAWQLWSYYMLEPWTRDGRVRADVVSVAADVSGLISDVFVHDNEKVSKGQQLFRIDQRRFQYALDQAKADVASRQATLDQSKRDLERGKSLTSAAITVQQVEQRQQAVDVDQAQLDAANAALDVARLNLERSTVVASVNGIVTNFDLLPGRYVNAGAAVFALIDSDTFRVEGYFEETKLRRIRIGEDATVKLIGDARVLSGHVESIAYGIEDQNRSTSSDLLALVNPTFSWVRLAQRIPVRIKLDNVPPDLLLVAGRTATVSIGKISWY</sequence>
<dbReference type="GO" id="GO:0022857">
    <property type="term" value="F:transmembrane transporter activity"/>
    <property type="evidence" value="ECO:0007669"/>
    <property type="project" value="InterPro"/>
</dbReference>
<evidence type="ECO:0000259" key="6">
    <source>
        <dbReference type="Pfam" id="PF25878"/>
    </source>
</evidence>
<evidence type="ECO:0000256" key="4">
    <source>
        <dbReference type="ARBA" id="ARBA00023136"/>
    </source>
</evidence>
<dbReference type="Gene3D" id="2.40.30.170">
    <property type="match status" value="1"/>
</dbReference>
<evidence type="ECO:0000256" key="2">
    <source>
        <dbReference type="ARBA" id="ARBA00022692"/>
    </source>
</evidence>
<dbReference type="PANTHER" id="PTHR30367:SF12">
    <property type="entry name" value="P-HYDROXYBENZOIC ACID EFFLUX PUMP SUBUNIT AAEA"/>
    <property type="match status" value="1"/>
</dbReference>
<evidence type="ECO:0000259" key="7">
    <source>
        <dbReference type="Pfam" id="PF25963"/>
    </source>
</evidence>
<dbReference type="Pfam" id="PF25878">
    <property type="entry name" value="HH_AAEA_pHBA"/>
    <property type="match status" value="1"/>
</dbReference>
<dbReference type="Proteomes" id="UP000189935">
    <property type="component" value="Chromosome I"/>
</dbReference>
<protein>
    <submittedName>
        <fullName evidence="8">RND family efflux transporter, MFP subunit</fullName>
    </submittedName>
</protein>
<dbReference type="GO" id="GO:0016020">
    <property type="term" value="C:membrane"/>
    <property type="evidence" value="ECO:0007669"/>
    <property type="project" value="InterPro"/>
</dbReference>
<proteinExistence type="inferred from homology"/>
<dbReference type="EMBL" id="LT670844">
    <property type="protein sequence ID" value="SHK56673.1"/>
    <property type="molecule type" value="Genomic_DNA"/>
</dbReference>
<feature type="domain" description="p-hydroxybenzoic acid efflux pump subunit AaeA-like beta-barrel" evidence="7">
    <location>
        <begin position="190"/>
        <end position="286"/>
    </location>
</feature>
<dbReference type="InterPro" id="IPR058632">
    <property type="entry name" value="HH_AaeA"/>
</dbReference>
<keyword evidence="3 5" id="KW-1133">Transmembrane helix</keyword>
<dbReference type="NCBIfam" id="TIGR01730">
    <property type="entry name" value="RND_mfp"/>
    <property type="match status" value="1"/>
</dbReference>
<dbReference type="Pfam" id="PF25963">
    <property type="entry name" value="Beta-barrel_AAEA"/>
    <property type="match status" value="1"/>
</dbReference>